<feature type="compositionally biased region" description="Polar residues" evidence="1">
    <location>
        <begin position="99"/>
        <end position="128"/>
    </location>
</feature>
<evidence type="ECO:0000313" key="3">
    <source>
        <dbReference type="Proteomes" id="UP000299102"/>
    </source>
</evidence>
<name>A0A4C1V9L9_EUMVA</name>
<feature type="region of interest" description="Disordered" evidence="1">
    <location>
        <begin position="173"/>
        <end position="205"/>
    </location>
</feature>
<organism evidence="2 3">
    <name type="scientific">Eumeta variegata</name>
    <name type="common">Bagworm moth</name>
    <name type="synonym">Eumeta japonica</name>
    <dbReference type="NCBI Taxonomy" id="151549"/>
    <lineage>
        <taxon>Eukaryota</taxon>
        <taxon>Metazoa</taxon>
        <taxon>Ecdysozoa</taxon>
        <taxon>Arthropoda</taxon>
        <taxon>Hexapoda</taxon>
        <taxon>Insecta</taxon>
        <taxon>Pterygota</taxon>
        <taxon>Neoptera</taxon>
        <taxon>Endopterygota</taxon>
        <taxon>Lepidoptera</taxon>
        <taxon>Glossata</taxon>
        <taxon>Ditrysia</taxon>
        <taxon>Tineoidea</taxon>
        <taxon>Psychidae</taxon>
        <taxon>Oiketicinae</taxon>
        <taxon>Eumeta</taxon>
    </lineage>
</organism>
<accession>A0A4C1V9L9</accession>
<evidence type="ECO:0000313" key="2">
    <source>
        <dbReference type="EMBL" id="GBP35423.1"/>
    </source>
</evidence>
<protein>
    <submittedName>
        <fullName evidence="2">Uncharacterized protein</fullName>
    </submittedName>
</protein>
<dbReference type="Proteomes" id="UP000299102">
    <property type="component" value="Unassembled WGS sequence"/>
</dbReference>
<proteinExistence type="predicted"/>
<keyword evidence="3" id="KW-1185">Reference proteome</keyword>
<sequence>MESATSYPSGTGGEVKKQVTHAFIKNIVTKALQDMGYECPDTDLVRFIRTATPASSRVSSTATSPASSQASSHSSTRSSSPSKENKRRASSFYEEETSSDSTVISTDNDSGSVKSSTGKVNTSQSESFTLVKGKNKKAIRKALKRSKTSDISPSNEMDVDASRAAFTTNNVVVSSPPTHSLSAISTQATNKTPSVAGTKPTVPPRSKIPPPIFLCKGATFLKISADCTKDKLL</sequence>
<dbReference type="AlphaFoldDB" id="A0A4C1V9L9"/>
<dbReference type="EMBL" id="BGZK01000303">
    <property type="protein sequence ID" value="GBP35423.1"/>
    <property type="molecule type" value="Genomic_DNA"/>
</dbReference>
<feature type="compositionally biased region" description="Low complexity" evidence="1">
    <location>
        <begin position="53"/>
        <end position="82"/>
    </location>
</feature>
<gene>
    <name evidence="2" type="ORF">EVAR_94874_1</name>
</gene>
<evidence type="ECO:0000256" key="1">
    <source>
        <dbReference type="SAM" id="MobiDB-lite"/>
    </source>
</evidence>
<feature type="compositionally biased region" description="Polar residues" evidence="1">
    <location>
        <begin position="173"/>
        <end position="195"/>
    </location>
</feature>
<comment type="caution">
    <text evidence="2">The sequence shown here is derived from an EMBL/GenBank/DDBJ whole genome shotgun (WGS) entry which is preliminary data.</text>
</comment>
<reference evidence="2 3" key="1">
    <citation type="journal article" date="2019" name="Commun. Biol.">
        <title>The bagworm genome reveals a unique fibroin gene that provides high tensile strength.</title>
        <authorList>
            <person name="Kono N."/>
            <person name="Nakamura H."/>
            <person name="Ohtoshi R."/>
            <person name="Tomita M."/>
            <person name="Numata K."/>
            <person name="Arakawa K."/>
        </authorList>
    </citation>
    <scope>NUCLEOTIDE SEQUENCE [LARGE SCALE GENOMIC DNA]</scope>
</reference>
<feature type="region of interest" description="Disordered" evidence="1">
    <location>
        <begin position="53"/>
        <end position="128"/>
    </location>
</feature>